<dbReference type="EMBL" id="JAAYSM010000300">
    <property type="protein sequence ID" value="NLJ18934.1"/>
    <property type="molecule type" value="Genomic_DNA"/>
</dbReference>
<dbReference type="Proteomes" id="UP000541058">
    <property type="component" value="Unassembled WGS sequence"/>
</dbReference>
<evidence type="ECO:0000313" key="1">
    <source>
        <dbReference type="EMBL" id="NLJ18934.1"/>
    </source>
</evidence>
<organism evidence="1 2">
    <name type="scientific">Globicatella sulfidifaciens</name>
    <dbReference type="NCBI Taxonomy" id="136093"/>
    <lineage>
        <taxon>Bacteria</taxon>
        <taxon>Bacillati</taxon>
        <taxon>Bacillota</taxon>
        <taxon>Bacilli</taxon>
        <taxon>Lactobacillales</taxon>
        <taxon>Aerococcaceae</taxon>
        <taxon>Globicatella</taxon>
    </lineage>
</organism>
<accession>A0A7X8C526</accession>
<comment type="caution">
    <text evidence="1">The sequence shown here is derived from an EMBL/GenBank/DDBJ whole genome shotgun (WGS) entry which is preliminary data.</text>
</comment>
<gene>
    <name evidence="1" type="ORF">GX355_08735</name>
</gene>
<reference evidence="1 2" key="1">
    <citation type="journal article" date="2020" name="Biotechnol. Biofuels">
        <title>New insights from the biogas microbiome by comprehensive genome-resolved metagenomics of nearly 1600 species originating from multiple anaerobic digesters.</title>
        <authorList>
            <person name="Campanaro S."/>
            <person name="Treu L."/>
            <person name="Rodriguez-R L.M."/>
            <person name="Kovalovszki A."/>
            <person name="Ziels R.M."/>
            <person name="Maus I."/>
            <person name="Zhu X."/>
            <person name="Kougias P.G."/>
            <person name="Basile A."/>
            <person name="Luo G."/>
            <person name="Schluter A."/>
            <person name="Konstantinidis K.T."/>
            <person name="Angelidaki I."/>
        </authorList>
    </citation>
    <scope>NUCLEOTIDE SEQUENCE [LARGE SCALE GENOMIC DNA]</scope>
    <source>
        <strain evidence="1">AS23ysBPME_34</strain>
    </source>
</reference>
<protein>
    <submittedName>
        <fullName evidence="1">Uncharacterized protein</fullName>
    </submittedName>
</protein>
<sequence length="90" mass="10321">MSENIKNIFDRLFATKLPNDVLLKSNYYAFEKMASDSEIEIVIPPKNELRALFGKKGNPFSENIGTHPDFVEEINLFINNSKCNFCFGKN</sequence>
<proteinExistence type="predicted"/>
<dbReference type="AlphaFoldDB" id="A0A7X8C526"/>
<evidence type="ECO:0000313" key="2">
    <source>
        <dbReference type="Proteomes" id="UP000541058"/>
    </source>
</evidence>
<name>A0A7X8C526_9LACT</name>
<dbReference type="RefSeq" id="WP_276649245.1">
    <property type="nucleotide sequence ID" value="NZ_JAAYSM010000300.1"/>
</dbReference>